<sequence>MVKLALLSLEMRISMKKALIIMALTSSSLMATSAYGQDDASGAKWSGTGQLGFSMTSGNSDTENLTGGLALRRESEKWISDASIDLLRASSNGVDTAERFTINTKTGYKFDDNDYVYYASRYDNDNFSGFDYTMSTSVGWGHKFFDSEKSRLITELGAGYKTEALDIDRSENNGAILSGKLDYMKQVTDTITFENFLLVEAGDDNTFVQNDAGFTFKVSDKFGVKLAHQLRHNTDAPAGRDSTDTLVSVNLVYDF</sequence>
<proteinExistence type="predicted"/>
<accession>A0A3B0W7R0</accession>
<gene>
    <name evidence="1" type="ORF">MNBD_GAMMA02-1672</name>
</gene>
<organism evidence="1">
    <name type="scientific">hydrothermal vent metagenome</name>
    <dbReference type="NCBI Taxonomy" id="652676"/>
    <lineage>
        <taxon>unclassified sequences</taxon>
        <taxon>metagenomes</taxon>
        <taxon>ecological metagenomes</taxon>
    </lineage>
</organism>
<dbReference type="Pfam" id="PF04338">
    <property type="entry name" value="DUF481"/>
    <property type="match status" value="1"/>
</dbReference>
<reference evidence="1" key="1">
    <citation type="submission" date="2018-06" db="EMBL/GenBank/DDBJ databases">
        <authorList>
            <person name="Zhirakovskaya E."/>
        </authorList>
    </citation>
    <scope>NUCLEOTIDE SEQUENCE</scope>
</reference>
<name>A0A3B0W7R0_9ZZZZ</name>
<evidence type="ECO:0000313" key="1">
    <source>
        <dbReference type="EMBL" id="VAW47242.1"/>
    </source>
</evidence>
<evidence type="ECO:0008006" key="2">
    <source>
        <dbReference type="Google" id="ProtNLM"/>
    </source>
</evidence>
<dbReference type="AlphaFoldDB" id="A0A3B0W7R0"/>
<protein>
    <recommendedName>
        <fullName evidence="2">Salt-induced outer membrane protein</fullName>
    </recommendedName>
</protein>
<dbReference type="EMBL" id="UOFA01000329">
    <property type="protein sequence ID" value="VAW47242.1"/>
    <property type="molecule type" value="Genomic_DNA"/>
</dbReference>
<dbReference type="InterPro" id="IPR007433">
    <property type="entry name" value="DUF481"/>
</dbReference>